<dbReference type="GO" id="GO:0003700">
    <property type="term" value="F:DNA-binding transcription factor activity"/>
    <property type="evidence" value="ECO:0007669"/>
    <property type="project" value="InterPro"/>
</dbReference>
<organism evidence="5 6">
    <name type="scientific">Candidatus Enterocloster excrementipullorum</name>
    <dbReference type="NCBI Taxonomy" id="2838559"/>
    <lineage>
        <taxon>Bacteria</taxon>
        <taxon>Bacillati</taxon>
        <taxon>Bacillota</taxon>
        <taxon>Clostridia</taxon>
        <taxon>Lachnospirales</taxon>
        <taxon>Lachnospiraceae</taxon>
        <taxon>Enterocloster</taxon>
    </lineage>
</organism>
<dbReference type="Pfam" id="PF12833">
    <property type="entry name" value="HTH_18"/>
    <property type="match status" value="1"/>
</dbReference>
<dbReference type="InterPro" id="IPR037923">
    <property type="entry name" value="HTH-like"/>
</dbReference>
<dbReference type="InterPro" id="IPR014710">
    <property type="entry name" value="RmlC-like_jellyroll"/>
</dbReference>
<keyword evidence="1" id="KW-0805">Transcription regulation</keyword>
<gene>
    <name evidence="5" type="ORF">H9704_05110</name>
</gene>
<dbReference type="PANTHER" id="PTHR43280">
    <property type="entry name" value="ARAC-FAMILY TRANSCRIPTIONAL REGULATOR"/>
    <property type="match status" value="1"/>
</dbReference>
<dbReference type="Gene3D" id="2.60.120.10">
    <property type="entry name" value="Jelly Rolls"/>
    <property type="match status" value="1"/>
</dbReference>
<dbReference type="GO" id="GO:0043565">
    <property type="term" value="F:sequence-specific DNA binding"/>
    <property type="evidence" value="ECO:0007669"/>
    <property type="project" value="InterPro"/>
</dbReference>
<name>A0A9D2MZX9_9FIRM</name>
<feature type="domain" description="HTH araC/xylS-type" evidence="4">
    <location>
        <begin position="196"/>
        <end position="294"/>
    </location>
</feature>
<evidence type="ECO:0000313" key="5">
    <source>
        <dbReference type="EMBL" id="HJC05518.1"/>
    </source>
</evidence>
<dbReference type="AlphaFoldDB" id="A0A9D2MZX9"/>
<dbReference type="PANTHER" id="PTHR43280:SF28">
    <property type="entry name" value="HTH-TYPE TRANSCRIPTIONAL ACTIVATOR RHAS"/>
    <property type="match status" value="1"/>
</dbReference>
<accession>A0A9D2MZX9</accession>
<evidence type="ECO:0000313" key="6">
    <source>
        <dbReference type="Proteomes" id="UP000823910"/>
    </source>
</evidence>
<reference evidence="5" key="2">
    <citation type="submission" date="2021-04" db="EMBL/GenBank/DDBJ databases">
        <authorList>
            <person name="Gilroy R."/>
        </authorList>
    </citation>
    <scope>NUCLEOTIDE SEQUENCE</scope>
    <source>
        <strain evidence="5">CHK180-15479</strain>
    </source>
</reference>
<dbReference type="SMART" id="SM00342">
    <property type="entry name" value="HTH_ARAC"/>
    <property type="match status" value="1"/>
</dbReference>
<dbReference type="PROSITE" id="PS01124">
    <property type="entry name" value="HTH_ARAC_FAMILY_2"/>
    <property type="match status" value="1"/>
</dbReference>
<proteinExistence type="predicted"/>
<dbReference type="InterPro" id="IPR020449">
    <property type="entry name" value="Tscrpt_reg_AraC-type_HTH"/>
</dbReference>
<dbReference type="PRINTS" id="PR00032">
    <property type="entry name" value="HTHARAC"/>
</dbReference>
<dbReference type="InterPro" id="IPR018060">
    <property type="entry name" value="HTH_AraC"/>
</dbReference>
<keyword evidence="2" id="KW-0238">DNA-binding</keyword>
<evidence type="ECO:0000256" key="2">
    <source>
        <dbReference type="ARBA" id="ARBA00023125"/>
    </source>
</evidence>
<evidence type="ECO:0000256" key="3">
    <source>
        <dbReference type="ARBA" id="ARBA00023163"/>
    </source>
</evidence>
<dbReference type="CDD" id="cd02208">
    <property type="entry name" value="cupin_RmlC-like"/>
    <property type="match status" value="1"/>
</dbReference>
<dbReference type="InterPro" id="IPR009057">
    <property type="entry name" value="Homeodomain-like_sf"/>
</dbReference>
<dbReference type="EMBL" id="DWWT01000020">
    <property type="protein sequence ID" value="HJC05518.1"/>
    <property type="molecule type" value="Genomic_DNA"/>
</dbReference>
<dbReference type="Proteomes" id="UP000823910">
    <property type="component" value="Unassembled WGS sequence"/>
</dbReference>
<comment type="caution">
    <text evidence="5">The sequence shown here is derived from an EMBL/GenBank/DDBJ whole genome shotgun (WGS) entry which is preliminary data.</text>
</comment>
<evidence type="ECO:0000256" key="1">
    <source>
        <dbReference type="ARBA" id="ARBA00023015"/>
    </source>
</evidence>
<evidence type="ECO:0000259" key="4">
    <source>
        <dbReference type="PROSITE" id="PS01124"/>
    </source>
</evidence>
<dbReference type="SUPFAM" id="SSF46689">
    <property type="entry name" value="Homeodomain-like"/>
    <property type="match status" value="2"/>
</dbReference>
<dbReference type="SUPFAM" id="SSF51215">
    <property type="entry name" value="Regulatory protein AraC"/>
    <property type="match status" value="1"/>
</dbReference>
<sequence length="301" mass="34933">MRIPEKQSLIGFEEKKEHGDRDFPFTIYPCSIPVDFARVPVHWHEEMEIIAVKKGRGIVTVDRKRYEVGEGEFLFVFPGQLHGISRRAGETVEYENIIFRLELLMSGGEDPWTDRFLLPLAEGRAKEPLYVAKDREGYEEFAVCVQRMDGISGERGYAYQLGIKSGLFWLLYLAAACQGRTGAGEERRNKVREKMKQILSYVEEHYGERITIEEAAAVCYYSPSHFMKYFRQYMGISFVQYLNDYRLARAWAQLARTGETVTNIAQGCGFENLSYFNRLFKRRYGMTPGQMRQRMGQEAPQ</sequence>
<dbReference type="Pfam" id="PF02311">
    <property type="entry name" value="AraC_binding"/>
    <property type="match status" value="1"/>
</dbReference>
<keyword evidence="3" id="KW-0804">Transcription</keyword>
<dbReference type="InterPro" id="IPR003313">
    <property type="entry name" value="AraC-bd"/>
</dbReference>
<protein>
    <submittedName>
        <fullName evidence="5">AraC family transcriptional regulator</fullName>
    </submittedName>
</protein>
<dbReference type="Gene3D" id="1.10.10.60">
    <property type="entry name" value="Homeodomain-like"/>
    <property type="match status" value="2"/>
</dbReference>
<reference evidence="5" key="1">
    <citation type="journal article" date="2021" name="PeerJ">
        <title>Extensive microbial diversity within the chicken gut microbiome revealed by metagenomics and culture.</title>
        <authorList>
            <person name="Gilroy R."/>
            <person name="Ravi A."/>
            <person name="Getino M."/>
            <person name="Pursley I."/>
            <person name="Horton D.L."/>
            <person name="Alikhan N.F."/>
            <person name="Baker D."/>
            <person name="Gharbi K."/>
            <person name="Hall N."/>
            <person name="Watson M."/>
            <person name="Adriaenssens E.M."/>
            <person name="Foster-Nyarko E."/>
            <person name="Jarju S."/>
            <person name="Secka A."/>
            <person name="Antonio M."/>
            <person name="Oren A."/>
            <person name="Chaudhuri R.R."/>
            <person name="La Ragione R."/>
            <person name="Hildebrand F."/>
            <person name="Pallen M.J."/>
        </authorList>
    </citation>
    <scope>NUCLEOTIDE SEQUENCE</scope>
    <source>
        <strain evidence="5">CHK180-15479</strain>
    </source>
</reference>